<evidence type="ECO:0000313" key="2">
    <source>
        <dbReference type="EMBL" id="CUI00290.1"/>
    </source>
</evidence>
<organism evidence="2 3">
    <name type="scientific">Leisingera aquaemixtae</name>
    <dbReference type="NCBI Taxonomy" id="1396826"/>
    <lineage>
        <taxon>Bacteria</taxon>
        <taxon>Pseudomonadati</taxon>
        <taxon>Pseudomonadota</taxon>
        <taxon>Alphaproteobacteria</taxon>
        <taxon>Rhodobacterales</taxon>
        <taxon>Roseobacteraceae</taxon>
        <taxon>Leisingera</taxon>
    </lineage>
</organism>
<evidence type="ECO:0000313" key="3">
    <source>
        <dbReference type="Proteomes" id="UP000051326"/>
    </source>
</evidence>
<reference evidence="2 3" key="1">
    <citation type="submission" date="2015-09" db="EMBL/GenBank/DDBJ databases">
        <authorList>
            <consortium name="Swine Surveillance"/>
        </authorList>
    </citation>
    <scope>NUCLEOTIDE SEQUENCE [LARGE SCALE GENOMIC DNA]</scope>
    <source>
        <strain evidence="2 3">CECT 8399</strain>
    </source>
</reference>
<accession>A0A0N7M4Q5</accession>
<gene>
    <name evidence="2" type="ORF">PHA8399_02417</name>
</gene>
<dbReference type="AlphaFoldDB" id="A0A0N7M4Q5"/>
<keyword evidence="1" id="KW-0732">Signal</keyword>
<name>A0A0N7M4Q5_9RHOB</name>
<protein>
    <submittedName>
        <fullName evidence="2">Uncharacterized protein</fullName>
    </submittedName>
</protein>
<dbReference type="Proteomes" id="UP000051326">
    <property type="component" value="Unassembled WGS sequence"/>
</dbReference>
<dbReference type="EMBL" id="CYSR01000022">
    <property type="protein sequence ID" value="CUI00290.1"/>
    <property type="molecule type" value="Genomic_DNA"/>
</dbReference>
<feature type="chain" id="PRO_5006015871" evidence="1">
    <location>
        <begin position="21"/>
        <end position="219"/>
    </location>
</feature>
<dbReference type="RefSeq" id="WP_058286378.1">
    <property type="nucleotide sequence ID" value="NZ_CP081058.1"/>
</dbReference>
<feature type="signal peptide" evidence="1">
    <location>
        <begin position="1"/>
        <end position="20"/>
    </location>
</feature>
<proteinExistence type="predicted"/>
<sequence length="219" mass="23482">MKPAFAAALALALAQPAAGGAWLEQPGHGFAAASAAWRHSGRAAAYELGYYGAYGVTPKLTLGVDLNRNADVSGHALLFARLPLHTGERSRLAVETAAGGNHDRGLWQLMQRTTLSYGRGIETGRGSGWLAIDAAYELRNSGLDAIWKLDATIGLNRPGKAAPMLQAELSKPEGGQLTYALTSSLRYPLKQKRELIVGLEYRQAGQRSLGLKLGLWQKF</sequence>
<dbReference type="STRING" id="1396826.PHA8399_02417"/>
<evidence type="ECO:0000256" key="1">
    <source>
        <dbReference type="SAM" id="SignalP"/>
    </source>
</evidence>